<reference evidence="2 3" key="1">
    <citation type="submission" date="2016-03" db="EMBL/GenBank/DDBJ databases">
        <title>Trachymyrmex septentrionalis WGS genome.</title>
        <authorList>
            <person name="Nygaard S."/>
            <person name="Hu H."/>
            <person name="Boomsma J."/>
            <person name="Zhang G."/>
        </authorList>
    </citation>
    <scope>NUCLEOTIDE SEQUENCE [LARGE SCALE GENOMIC DNA]</scope>
    <source>
        <strain evidence="2">Tsep2-gDNA-1</strain>
        <tissue evidence="2">Whole body</tissue>
    </source>
</reference>
<evidence type="ECO:0000313" key="3">
    <source>
        <dbReference type="Proteomes" id="UP000078541"/>
    </source>
</evidence>
<keyword evidence="3" id="KW-1185">Reference proteome</keyword>
<gene>
    <name evidence="2" type="ORF">ALC56_02334</name>
</gene>
<protein>
    <submittedName>
        <fullName evidence="2">Uncharacterized protein</fullName>
    </submittedName>
</protein>
<feature type="region of interest" description="Disordered" evidence="1">
    <location>
        <begin position="1"/>
        <end position="20"/>
    </location>
</feature>
<evidence type="ECO:0000256" key="1">
    <source>
        <dbReference type="SAM" id="MobiDB-lite"/>
    </source>
</evidence>
<evidence type="ECO:0000313" key="2">
    <source>
        <dbReference type="EMBL" id="KYN43152.1"/>
    </source>
</evidence>
<dbReference type="AlphaFoldDB" id="A0A195FS74"/>
<name>A0A195FS74_9HYME</name>
<dbReference type="Proteomes" id="UP000078541">
    <property type="component" value="Unassembled WGS sequence"/>
</dbReference>
<organism evidence="2 3">
    <name type="scientific">Trachymyrmex septentrionalis</name>
    <dbReference type="NCBI Taxonomy" id="34720"/>
    <lineage>
        <taxon>Eukaryota</taxon>
        <taxon>Metazoa</taxon>
        <taxon>Ecdysozoa</taxon>
        <taxon>Arthropoda</taxon>
        <taxon>Hexapoda</taxon>
        <taxon>Insecta</taxon>
        <taxon>Pterygota</taxon>
        <taxon>Neoptera</taxon>
        <taxon>Endopterygota</taxon>
        <taxon>Hymenoptera</taxon>
        <taxon>Apocrita</taxon>
        <taxon>Aculeata</taxon>
        <taxon>Formicoidea</taxon>
        <taxon>Formicidae</taxon>
        <taxon>Myrmicinae</taxon>
        <taxon>Trachymyrmex</taxon>
    </lineage>
</organism>
<feature type="compositionally biased region" description="Low complexity" evidence="1">
    <location>
        <begin position="103"/>
        <end position="123"/>
    </location>
</feature>
<proteinExistence type="predicted"/>
<feature type="region of interest" description="Disordered" evidence="1">
    <location>
        <begin position="94"/>
        <end position="149"/>
    </location>
</feature>
<feature type="non-terminal residue" evidence="2">
    <location>
        <position position="1"/>
    </location>
</feature>
<dbReference type="EMBL" id="KQ981285">
    <property type="protein sequence ID" value="KYN43152.1"/>
    <property type="molecule type" value="Genomic_DNA"/>
</dbReference>
<sequence>SGRSTPGHSSGCATDTTSGGAIGISSTATIRLAFAPDTHPPTHALPPSASAGYSAAAAGARRILLVNRGVCFSENAVRASVTGTGTPCYGIHERRADARTPAVQPSVSSSRNQRSSRSPVPSAGEGGAEGRGGEEGRKKSVDVPPITSLSRRCRPFSSTTLVAVAVHLPRVSRVPVPLHFSHFRDFDPPETREKPRRVRAR</sequence>
<feature type="compositionally biased region" description="Basic and acidic residues" evidence="1">
    <location>
        <begin position="131"/>
        <end position="141"/>
    </location>
</feature>
<accession>A0A195FS74</accession>